<evidence type="ECO:0000313" key="16">
    <source>
        <dbReference type="EMBL" id="KAI5627436.1"/>
    </source>
</evidence>
<sequence>VFLPTIYSIVFIVGFVGNALVLCVLVKYHKRSNVTDVCLFNLALSDLLFLISLPFWAHYAAVSDWIFGSFMCHVVTALYMLGFYGSIFFMILMTIDRYSVIVHAHTSLFSKYRSVRAGIAVAMFMWALSLGASLPTIIFSQVINDSNVLMCIEEYPEETFLMSFSYIEMNVLGLIIPLSVMVFCYSRIIPILMHIKSQKRHKAVKLVLFLVIVFFLFWTPYNIVIFMKFLRQFGYMASCQWEENLHMAMQWVETIAFSHCCLNPIIYAFVGQKFRNSILKIFKQWFPICFGRCSIIVTEDYYDYNETDLVCSNNNVSVFSLVFLPTIYSIVFIVGFVGNALVLCVLVKYHQRSNVTDVCLFNLALSDLLFLISLPFWAHYAAVSDWIFGSFMCHVVTGFYKLGFYGSIFFMILMTIDRYSVIVHAPTSLFSKYRSVRASIAVAMFMWALSLGASLPTIIFSQVINDSNVLMCIEEYPEETFLMLFSYIEMNVLGLIIPLSVMVFCYSRIIPILMHIKSQKRHKAVKLVLFLVIVFFLFWTPYNIVIFMKFLRQFGYMASCQWEENLHMAMQWVETIAFSHCCLNPIIYAFVGQKFR</sequence>
<keyword evidence="8 14" id="KW-0472">Membrane</keyword>
<dbReference type="InterPro" id="IPR000276">
    <property type="entry name" value="GPCR_Rhodpsn"/>
</dbReference>
<evidence type="ECO:0000256" key="2">
    <source>
        <dbReference type="ARBA" id="ARBA00004651"/>
    </source>
</evidence>
<feature type="non-terminal residue" evidence="16">
    <location>
        <position position="596"/>
    </location>
</feature>
<feature type="domain" description="G-protein coupled receptors family 1 profile" evidence="15">
    <location>
        <begin position="338"/>
        <end position="588"/>
    </location>
</feature>
<organism evidence="16 17">
    <name type="scientific">Silurus asotus</name>
    <name type="common">Amur catfish</name>
    <name type="synonym">Parasilurus asotus</name>
    <dbReference type="NCBI Taxonomy" id="30991"/>
    <lineage>
        <taxon>Eukaryota</taxon>
        <taxon>Metazoa</taxon>
        <taxon>Chordata</taxon>
        <taxon>Craniata</taxon>
        <taxon>Vertebrata</taxon>
        <taxon>Euteleostomi</taxon>
        <taxon>Actinopterygii</taxon>
        <taxon>Neopterygii</taxon>
        <taxon>Teleostei</taxon>
        <taxon>Ostariophysi</taxon>
        <taxon>Siluriformes</taxon>
        <taxon>Siluridae</taxon>
        <taxon>Silurus</taxon>
    </lineage>
</organism>
<feature type="domain" description="G-protein coupled receptors family 1 profile" evidence="15">
    <location>
        <begin position="17"/>
        <end position="267"/>
    </location>
</feature>
<dbReference type="InterPro" id="IPR050119">
    <property type="entry name" value="CCR1-9-like"/>
</dbReference>
<dbReference type="GO" id="GO:0060326">
    <property type="term" value="P:cell chemotaxis"/>
    <property type="evidence" value="ECO:0007669"/>
    <property type="project" value="TreeGrafter"/>
</dbReference>
<evidence type="ECO:0000256" key="8">
    <source>
        <dbReference type="ARBA" id="ARBA00023136"/>
    </source>
</evidence>
<comment type="similarity">
    <text evidence="13">Belongs to the G-protein coupled receptor 1 family.</text>
</comment>
<gene>
    <name evidence="16" type="ORF">C0J50_12976</name>
</gene>
<feature type="transmembrane region" description="Helical" evidence="14">
    <location>
        <begin position="359"/>
        <end position="378"/>
    </location>
</feature>
<name>A0AAD5B2V0_SILAS</name>
<evidence type="ECO:0000256" key="11">
    <source>
        <dbReference type="ARBA" id="ARBA00023180"/>
    </source>
</evidence>
<feature type="transmembrane region" description="Helical" evidence="14">
    <location>
        <begin position="115"/>
        <end position="143"/>
    </location>
</feature>
<dbReference type="PANTHER" id="PTHR10489">
    <property type="entry name" value="CELL ADHESION MOLECULE"/>
    <property type="match status" value="1"/>
</dbReference>
<accession>A0AAD5B2V0</accession>
<feature type="transmembrane region" description="Helical" evidence="14">
    <location>
        <begin position="484"/>
        <end position="506"/>
    </location>
</feature>
<evidence type="ECO:0000256" key="6">
    <source>
        <dbReference type="ARBA" id="ARBA00022989"/>
    </source>
</evidence>
<feature type="transmembrane region" description="Helical" evidence="14">
    <location>
        <begin position="527"/>
        <end position="551"/>
    </location>
</feature>
<dbReference type="InterPro" id="IPR001277">
    <property type="entry name" value="CXCR4/ACKR2"/>
</dbReference>
<dbReference type="PRINTS" id="PR00237">
    <property type="entry name" value="GPCRRHODOPSN"/>
</dbReference>
<comment type="caution">
    <text evidence="16">The sequence shown here is derived from an EMBL/GenBank/DDBJ whole genome shotgun (WGS) entry which is preliminary data.</text>
</comment>
<dbReference type="PANTHER" id="PTHR10489:SF686">
    <property type="entry name" value="C-C CHEMOKINE RECEPTOR TYPE 5"/>
    <property type="match status" value="1"/>
</dbReference>
<dbReference type="InterPro" id="IPR000355">
    <property type="entry name" value="Chemokine_rcpt"/>
</dbReference>
<dbReference type="GO" id="GO:0005769">
    <property type="term" value="C:early endosome"/>
    <property type="evidence" value="ECO:0007669"/>
    <property type="project" value="UniProtKB-SubCell"/>
</dbReference>
<feature type="transmembrane region" description="Helical" evidence="14">
    <location>
        <begin position="206"/>
        <end position="230"/>
    </location>
</feature>
<evidence type="ECO:0000259" key="15">
    <source>
        <dbReference type="PROSITE" id="PS50262"/>
    </source>
</evidence>
<keyword evidence="5" id="KW-0967">Endosome</keyword>
<dbReference type="PROSITE" id="PS50262">
    <property type="entry name" value="G_PROTEIN_RECEP_F1_2"/>
    <property type="match status" value="2"/>
</dbReference>
<feature type="non-terminal residue" evidence="16">
    <location>
        <position position="1"/>
    </location>
</feature>
<evidence type="ECO:0000256" key="4">
    <source>
        <dbReference type="ARBA" id="ARBA00022692"/>
    </source>
</evidence>
<feature type="transmembrane region" description="Helical" evidence="14">
    <location>
        <begin position="571"/>
        <end position="591"/>
    </location>
</feature>
<evidence type="ECO:0000256" key="3">
    <source>
        <dbReference type="ARBA" id="ARBA00022475"/>
    </source>
</evidence>
<dbReference type="SUPFAM" id="SSF81321">
    <property type="entry name" value="Family A G protein-coupled receptor-like"/>
    <property type="match status" value="2"/>
</dbReference>
<dbReference type="GO" id="GO:0006955">
    <property type="term" value="P:immune response"/>
    <property type="evidence" value="ECO:0007669"/>
    <property type="project" value="TreeGrafter"/>
</dbReference>
<dbReference type="PROSITE" id="PS00237">
    <property type="entry name" value="G_PROTEIN_RECEP_F1_1"/>
    <property type="match status" value="2"/>
</dbReference>
<feature type="transmembrane region" description="Helical" evidence="14">
    <location>
        <begin position="163"/>
        <end position="185"/>
    </location>
</feature>
<feature type="transmembrane region" description="Helical" evidence="14">
    <location>
        <begin position="398"/>
        <end position="419"/>
    </location>
</feature>
<evidence type="ECO:0000256" key="13">
    <source>
        <dbReference type="RuleBase" id="RU000688"/>
    </source>
</evidence>
<keyword evidence="7 13" id="KW-0297">G-protein coupled receptor</keyword>
<dbReference type="PRINTS" id="PR00645">
    <property type="entry name" value="CXCCHMKINER4"/>
</dbReference>
<dbReference type="EMBL" id="MU550680">
    <property type="protein sequence ID" value="KAI5627436.1"/>
    <property type="molecule type" value="Genomic_DNA"/>
</dbReference>
<keyword evidence="17" id="KW-1185">Reference proteome</keyword>
<dbReference type="GO" id="GO:0009897">
    <property type="term" value="C:external side of plasma membrane"/>
    <property type="evidence" value="ECO:0007669"/>
    <property type="project" value="TreeGrafter"/>
</dbReference>
<protein>
    <submittedName>
        <fullName evidence="16">C-C chemokine receptor type 5-like</fullName>
    </submittedName>
</protein>
<evidence type="ECO:0000313" key="17">
    <source>
        <dbReference type="Proteomes" id="UP001205998"/>
    </source>
</evidence>
<keyword evidence="9" id="KW-1015">Disulfide bond</keyword>
<dbReference type="GO" id="GO:0019957">
    <property type="term" value="F:C-C chemokine binding"/>
    <property type="evidence" value="ECO:0007669"/>
    <property type="project" value="TreeGrafter"/>
</dbReference>
<keyword evidence="6 14" id="KW-1133">Transmembrane helix</keyword>
<keyword evidence="4 13" id="KW-0812">Transmembrane</keyword>
<keyword evidence="3" id="KW-1003">Cell membrane</keyword>
<proteinExistence type="inferred from homology"/>
<evidence type="ECO:0000256" key="9">
    <source>
        <dbReference type="ARBA" id="ARBA00023157"/>
    </source>
</evidence>
<dbReference type="GO" id="GO:0007204">
    <property type="term" value="P:positive regulation of cytosolic calcium ion concentration"/>
    <property type="evidence" value="ECO:0007669"/>
    <property type="project" value="TreeGrafter"/>
</dbReference>
<dbReference type="Pfam" id="PF00001">
    <property type="entry name" value="7tm_1"/>
    <property type="match status" value="2"/>
</dbReference>
<comment type="subcellular location">
    <subcellularLocation>
        <location evidence="2">Cell membrane</location>
        <topology evidence="2">Multi-pass membrane protein</topology>
    </subcellularLocation>
    <subcellularLocation>
        <location evidence="1">Early endosome</location>
    </subcellularLocation>
</comment>
<dbReference type="Proteomes" id="UP001205998">
    <property type="component" value="Unassembled WGS sequence"/>
</dbReference>
<keyword evidence="10 13" id="KW-0675">Receptor</keyword>
<keyword evidence="12 13" id="KW-0807">Transducer</keyword>
<dbReference type="Gene3D" id="1.20.1070.10">
    <property type="entry name" value="Rhodopsin 7-helix transmembrane proteins"/>
    <property type="match status" value="2"/>
</dbReference>
<dbReference type="AlphaFoldDB" id="A0AAD5B2V0"/>
<feature type="transmembrane region" description="Helical" evidence="14">
    <location>
        <begin position="6"/>
        <end position="26"/>
    </location>
</feature>
<dbReference type="PRINTS" id="PR00657">
    <property type="entry name" value="CCCHEMOKINER"/>
</dbReference>
<dbReference type="CDD" id="cd14984">
    <property type="entry name" value="7tmA_Chemokine_R"/>
    <property type="match status" value="2"/>
</dbReference>
<evidence type="ECO:0000256" key="14">
    <source>
        <dbReference type="SAM" id="Phobius"/>
    </source>
</evidence>
<keyword evidence="11" id="KW-0325">Glycoprotein</keyword>
<evidence type="ECO:0000256" key="5">
    <source>
        <dbReference type="ARBA" id="ARBA00022753"/>
    </source>
</evidence>
<evidence type="ECO:0000256" key="1">
    <source>
        <dbReference type="ARBA" id="ARBA00004412"/>
    </source>
</evidence>
<feature type="transmembrane region" description="Helical" evidence="14">
    <location>
        <begin position="440"/>
        <end position="464"/>
    </location>
</feature>
<feature type="transmembrane region" description="Helical" evidence="14">
    <location>
        <begin position="38"/>
        <end position="59"/>
    </location>
</feature>
<evidence type="ECO:0000256" key="12">
    <source>
        <dbReference type="ARBA" id="ARBA00023224"/>
    </source>
</evidence>
<evidence type="ECO:0000256" key="7">
    <source>
        <dbReference type="ARBA" id="ARBA00023040"/>
    </source>
</evidence>
<evidence type="ECO:0000256" key="10">
    <source>
        <dbReference type="ARBA" id="ARBA00023170"/>
    </source>
</evidence>
<feature type="transmembrane region" description="Helical" evidence="14">
    <location>
        <begin position="65"/>
        <end position="95"/>
    </location>
</feature>
<reference evidence="16" key="1">
    <citation type="submission" date="2018-07" db="EMBL/GenBank/DDBJ databases">
        <title>Comparative genomics of catfishes provides insights into carnivory and benthic adaptation.</title>
        <authorList>
            <person name="Zhang Y."/>
            <person name="Wang D."/>
            <person name="Peng Z."/>
            <person name="Zheng S."/>
            <person name="Shao F."/>
            <person name="Tao W."/>
        </authorList>
    </citation>
    <scope>NUCLEOTIDE SEQUENCE</scope>
    <source>
        <strain evidence="16">Chongqing</strain>
    </source>
</reference>
<feature type="transmembrane region" description="Helical" evidence="14">
    <location>
        <begin position="322"/>
        <end position="347"/>
    </location>
</feature>
<dbReference type="InterPro" id="IPR017452">
    <property type="entry name" value="GPCR_Rhodpsn_7TM"/>
</dbReference>
<dbReference type="GO" id="GO:0016493">
    <property type="term" value="F:C-C chemokine receptor activity"/>
    <property type="evidence" value="ECO:0007669"/>
    <property type="project" value="TreeGrafter"/>
</dbReference>
<dbReference type="GO" id="GO:0019722">
    <property type="term" value="P:calcium-mediated signaling"/>
    <property type="evidence" value="ECO:0007669"/>
    <property type="project" value="TreeGrafter"/>
</dbReference>
<dbReference type="FunFam" id="1.20.1070.10:FF:000026">
    <property type="entry name" value="C-C chemokine receptor type 5"/>
    <property type="match status" value="2"/>
</dbReference>